<name>A0A8H4KG76_9HYPO</name>
<sequence length="520" mass="57467">MSSNADASDAVGSPTSVVEPQTPNNPGPEDPQTPQIPHSHQVSQAQQSPSVHHQAPQVFQAPQAHPDPHQGTGQQQNAQQQNAQNIPVGQQFPQNQSGMQPGSFVFPQQMNLLYPPQATNLLSHPSSQFNFSSTPQLGHRLLSPQEELESFTQYGNHLAAQMGYQFPSQNGLQSNHQPSYSNNPQQAVQQFLQSQTAQRPHPGLQSQQGRAPTQHQFNQGAPFNNVSGSANALALKNSQRPTPGLVQQHGLFAQQTGVPQMPLQAGRDVCIKEVLEDQDVVTAREPGECVSAHCGLLIGEKMKLHDLLKQYEHVQRLGGTFLPADETYRRFYLTIFQNWDSSMDATESPTLPPRSKSEIQVQIGHLTNDATFGQPEGSTRRNSKARKNATPVYLSLDLDVDGIHWIYKDKNGNRVDTTNIKLLLGLSDAQAKHNVLTHYDTCEKNRICGHNLQLIMEAARRRVRKWAAAGSTNPASLDIDDRAPCLFRLVLASDHFAVQHKKNCDVAKLELQRPKAGYKD</sequence>
<organism evidence="2 3">
    <name type="scientific">Fusarium austroafricanum</name>
    <dbReference type="NCBI Taxonomy" id="2364996"/>
    <lineage>
        <taxon>Eukaryota</taxon>
        <taxon>Fungi</taxon>
        <taxon>Dikarya</taxon>
        <taxon>Ascomycota</taxon>
        <taxon>Pezizomycotina</taxon>
        <taxon>Sordariomycetes</taxon>
        <taxon>Hypocreomycetidae</taxon>
        <taxon>Hypocreales</taxon>
        <taxon>Nectriaceae</taxon>
        <taxon>Fusarium</taxon>
        <taxon>Fusarium concolor species complex</taxon>
    </lineage>
</organism>
<feature type="region of interest" description="Disordered" evidence="1">
    <location>
        <begin position="1"/>
        <end position="82"/>
    </location>
</feature>
<gene>
    <name evidence="2" type="ORF">F53441_7027</name>
</gene>
<keyword evidence="3" id="KW-1185">Reference proteome</keyword>
<protein>
    <submittedName>
        <fullName evidence="2">Uncharacterized protein</fullName>
    </submittedName>
</protein>
<feature type="compositionally biased region" description="Polar residues" evidence="1">
    <location>
        <begin position="13"/>
        <end position="22"/>
    </location>
</feature>
<evidence type="ECO:0000313" key="2">
    <source>
        <dbReference type="EMBL" id="KAF4449832.1"/>
    </source>
</evidence>
<feature type="region of interest" description="Disordered" evidence="1">
    <location>
        <begin position="167"/>
        <end position="224"/>
    </location>
</feature>
<evidence type="ECO:0000256" key="1">
    <source>
        <dbReference type="SAM" id="MobiDB-lite"/>
    </source>
</evidence>
<feature type="compositionally biased region" description="Polar residues" evidence="1">
    <location>
        <begin position="32"/>
        <end position="51"/>
    </location>
</feature>
<dbReference type="EMBL" id="JAADJG010000272">
    <property type="protein sequence ID" value="KAF4449832.1"/>
    <property type="molecule type" value="Genomic_DNA"/>
</dbReference>
<dbReference type="Proteomes" id="UP000605986">
    <property type="component" value="Unassembled WGS sequence"/>
</dbReference>
<accession>A0A8H4KG76</accession>
<comment type="caution">
    <text evidence="2">The sequence shown here is derived from an EMBL/GenBank/DDBJ whole genome shotgun (WGS) entry which is preliminary data.</text>
</comment>
<proteinExistence type="predicted"/>
<evidence type="ECO:0000313" key="3">
    <source>
        <dbReference type="Proteomes" id="UP000605986"/>
    </source>
</evidence>
<reference evidence="2" key="1">
    <citation type="submission" date="2020-01" db="EMBL/GenBank/DDBJ databases">
        <title>Identification and distribution of gene clusters putatively required for synthesis of sphingolipid metabolism inhibitors in phylogenetically diverse species of the filamentous fungus Fusarium.</title>
        <authorList>
            <person name="Kim H.-S."/>
            <person name="Busman M."/>
            <person name="Brown D.W."/>
            <person name="Divon H."/>
            <person name="Uhlig S."/>
            <person name="Proctor R.H."/>
        </authorList>
    </citation>
    <scope>NUCLEOTIDE SEQUENCE</scope>
    <source>
        <strain evidence="2">NRRL 53441</strain>
    </source>
</reference>
<dbReference type="OrthoDB" id="5077589at2759"/>
<dbReference type="AlphaFoldDB" id="A0A8H4KG76"/>